<keyword evidence="3" id="KW-0489">Methyltransferase</keyword>
<dbReference type="InterPro" id="IPR029063">
    <property type="entry name" value="SAM-dependent_MTases_sf"/>
</dbReference>
<proteinExistence type="predicted"/>
<dbReference type="GO" id="GO:0032259">
    <property type="term" value="P:methylation"/>
    <property type="evidence" value="ECO:0007669"/>
    <property type="project" value="UniProtKB-KW"/>
</dbReference>
<evidence type="ECO:0000313" key="3">
    <source>
        <dbReference type="EMBL" id="GEC16960.1"/>
    </source>
</evidence>
<name>A0A4Y3WFT4_NITWI</name>
<sequence>MVNESSEWIIDLYERHARTFDRERGRSLFERGWLDRFRTVAGPRAAILDIGCGSGEPIARALIEAGHNITGIDSAETMIAICRERFPAQSWVVADMRSLVLRRRFGGILAWDSFFHLTQADQRAMFAVFAAHAAEGCALMFTSGPRAGEAIGSYQGEALYHASLDPDEYRALLRAHRFDVVDHIAEDAICGGHTVWLARSDGSGPAASGPVAC</sequence>
<dbReference type="PANTHER" id="PTHR43861">
    <property type="entry name" value="TRANS-ACONITATE 2-METHYLTRANSFERASE-RELATED"/>
    <property type="match status" value="1"/>
</dbReference>
<protein>
    <submittedName>
        <fullName evidence="3">Methyltransferase</fullName>
    </submittedName>
</protein>
<dbReference type="SUPFAM" id="SSF53335">
    <property type="entry name" value="S-adenosyl-L-methionine-dependent methyltransferases"/>
    <property type="match status" value="1"/>
</dbReference>
<feature type="domain" description="Methyltransferase" evidence="2">
    <location>
        <begin position="47"/>
        <end position="133"/>
    </location>
</feature>
<dbReference type="CDD" id="cd02440">
    <property type="entry name" value="AdoMet_MTases"/>
    <property type="match status" value="1"/>
</dbReference>
<accession>A0A4Y3WFT4</accession>
<keyword evidence="1 3" id="KW-0808">Transferase</keyword>
<comment type="caution">
    <text evidence="3">The sequence shown here is derived from an EMBL/GenBank/DDBJ whole genome shotgun (WGS) entry which is preliminary data.</text>
</comment>
<dbReference type="AlphaFoldDB" id="A0A4Y3WFT4"/>
<reference evidence="3 4" key="1">
    <citation type="submission" date="2019-06" db="EMBL/GenBank/DDBJ databases">
        <title>Whole genome shotgun sequence of Nitrobacter winogradskyi NBRC 14297.</title>
        <authorList>
            <person name="Hosoyama A."/>
            <person name="Uohara A."/>
            <person name="Ohji S."/>
            <person name="Ichikawa N."/>
        </authorList>
    </citation>
    <scope>NUCLEOTIDE SEQUENCE [LARGE SCALE GENOMIC DNA]</scope>
    <source>
        <strain evidence="3 4">NBRC 14297</strain>
    </source>
</reference>
<dbReference type="InterPro" id="IPR041698">
    <property type="entry name" value="Methyltransf_25"/>
</dbReference>
<dbReference type="Gene3D" id="3.40.50.150">
    <property type="entry name" value="Vaccinia Virus protein VP39"/>
    <property type="match status" value="1"/>
</dbReference>
<dbReference type="Pfam" id="PF13649">
    <property type="entry name" value="Methyltransf_25"/>
    <property type="match status" value="1"/>
</dbReference>
<dbReference type="GO" id="GO:0008168">
    <property type="term" value="F:methyltransferase activity"/>
    <property type="evidence" value="ECO:0007669"/>
    <property type="project" value="UniProtKB-KW"/>
</dbReference>
<evidence type="ECO:0000259" key="2">
    <source>
        <dbReference type="Pfam" id="PF13649"/>
    </source>
</evidence>
<gene>
    <name evidence="3" type="ORF">NWI01_28520</name>
</gene>
<dbReference type="EMBL" id="BJNF01000085">
    <property type="protein sequence ID" value="GEC16960.1"/>
    <property type="molecule type" value="Genomic_DNA"/>
</dbReference>
<organism evidence="3 4">
    <name type="scientific">Nitrobacter winogradskyi</name>
    <name type="common">Nitrobacter agilis</name>
    <dbReference type="NCBI Taxonomy" id="913"/>
    <lineage>
        <taxon>Bacteria</taxon>
        <taxon>Pseudomonadati</taxon>
        <taxon>Pseudomonadota</taxon>
        <taxon>Alphaproteobacteria</taxon>
        <taxon>Hyphomicrobiales</taxon>
        <taxon>Nitrobacteraceae</taxon>
        <taxon>Nitrobacter</taxon>
    </lineage>
</organism>
<evidence type="ECO:0000313" key="4">
    <source>
        <dbReference type="Proteomes" id="UP000318825"/>
    </source>
</evidence>
<evidence type="ECO:0000256" key="1">
    <source>
        <dbReference type="ARBA" id="ARBA00022679"/>
    </source>
</evidence>
<dbReference type="Proteomes" id="UP000318825">
    <property type="component" value="Unassembled WGS sequence"/>
</dbReference>